<accession>A0A2A2A8I6</accession>
<comment type="caution">
    <text evidence="3">The sequence shown here is derived from an EMBL/GenBank/DDBJ whole genome shotgun (WGS) entry which is preliminary data.</text>
</comment>
<dbReference type="SUPFAM" id="SSF56300">
    <property type="entry name" value="Metallo-dependent phosphatases"/>
    <property type="match status" value="1"/>
</dbReference>
<dbReference type="InterPro" id="IPR029052">
    <property type="entry name" value="Metallo-depent_PP-like"/>
</dbReference>
<dbReference type="EMBL" id="NSJF01000005">
    <property type="protein sequence ID" value="PAT34044.1"/>
    <property type="molecule type" value="Genomic_DNA"/>
</dbReference>
<evidence type="ECO:0000313" key="4">
    <source>
        <dbReference type="Proteomes" id="UP000217999"/>
    </source>
</evidence>
<dbReference type="InterPro" id="IPR050126">
    <property type="entry name" value="Ap4A_hydrolase"/>
</dbReference>
<gene>
    <name evidence="3" type="ORF">CK620_10320</name>
</gene>
<proteinExistence type="predicted"/>
<dbReference type="Pfam" id="PF00149">
    <property type="entry name" value="Metallophos"/>
    <property type="match status" value="1"/>
</dbReference>
<evidence type="ECO:0000313" key="3">
    <source>
        <dbReference type="EMBL" id="PAT34044.1"/>
    </source>
</evidence>
<reference evidence="3 4" key="1">
    <citation type="submission" date="2017-08" db="EMBL/GenBank/DDBJ databases">
        <title>WGS of Clinical strains of the CDC Group NO-1 linked to zoonotic infections in humans.</title>
        <authorList>
            <person name="Bernier A.-M."/>
            <person name="Bernard K."/>
        </authorList>
    </citation>
    <scope>NUCLEOTIDE SEQUENCE [LARGE SCALE GENOMIC DNA]</scope>
    <source>
        <strain evidence="3 4">NML03-0146</strain>
    </source>
</reference>
<dbReference type="PANTHER" id="PTHR42850:SF7">
    <property type="entry name" value="BIS(5'-NUCLEOSYL)-TETRAPHOSPHATASE PRPE [ASYMMETRICAL]"/>
    <property type="match status" value="1"/>
</dbReference>
<evidence type="ECO:0000256" key="1">
    <source>
        <dbReference type="SAM" id="MobiDB-lite"/>
    </source>
</evidence>
<organism evidence="3 4">
    <name type="scientific">Vandammella animalimorsus</name>
    <dbReference type="NCBI Taxonomy" id="2029117"/>
    <lineage>
        <taxon>Bacteria</taxon>
        <taxon>Pseudomonadati</taxon>
        <taxon>Pseudomonadota</taxon>
        <taxon>Betaproteobacteria</taxon>
        <taxon>Burkholderiales</taxon>
        <taxon>Comamonadaceae</taxon>
        <taxon>Vandammella</taxon>
    </lineage>
</organism>
<dbReference type="RefSeq" id="WP_095550223.1">
    <property type="nucleotide sequence ID" value="NZ_NSJF01000005.1"/>
</dbReference>
<evidence type="ECO:0000259" key="2">
    <source>
        <dbReference type="Pfam" id="PF00149"/>
    </source>
</evidence>
<name>A0A2A2A8I6_9BURK</name>
<sequence length="375" mass="41509">MAQAPTPNPIDTPTAPAAPTPSLVGRLPSGPLDIVGDVHGEWDALQALLTHLGYDRQGRHPQGRTLVFVGDLCDRGPNTPAVLDWFGEVYEAGRCAAVLGNHEVNLIREDAKDGAGWYFDARTERDRAKYAPFVIASPAQRERHAALCNRLPVALEREDLRVVHAAWQAAPIAAARGFALGTARRQYDRFEEQAAEQARSGSLQRRIQQERAAWPHDLEDGRHQPPLLRAHGERELLKQTHNPLKILTTGVEAAAAQPFYAGGKWRFTDRQPWWNAYDEATPVVIGHYWRLFDAPGPGAHAESALFAGIPGNAWHGKRGNVFCVDFSAGARWSERLQGQHDPRQSRFHLAALRWPEKTLVFDTGESWATVAAPAL</sequence>
<dbReference type="PANTHER" id="PTHR42850">
    <property type="entry name" value="METALLOPHOSPHOESTERASE"/>
    <property type="match status" value="1"/>
</dbReference>
<dbReference type="GO" id="GO:0005737">
    <property type="term" value="C:cytoplasm"/>
    <property type="evidence" value="ECO:0007669"/>
    <property type="project" value="TreeGrafter"/>
</dbReference>
<dbReference type="InterPro" id="IPR004843">
    <property type="entry name" value="Calcineurin-like_PHP"/>
</dbReference>
<feature type="compositionally biased region" description="Low complexity" evidence="1">
    <location>
        <begin position="11"/>
        <end position="21"/>
    </location>
</feature>
<protein>
    <submittedName>
        <fullName evidence="3">Metallophosphoesterase</fullName>
    </submittedName>
</protein>
<dbReference type="Gene3D" id="3.60.21.10">
    <property type="match status" value="1"/>
</dbReference>
<dbReference type="AlphaFoldDB" id="A0A2A2A8I6"/>
<dbReference type="Proteomes" id="UP000217999">
    <property type="component" value="Unassembled WGS sequence"/>
</dbReference>
<feature type="domain" description="Calcineurin-like phosphoesterase" evidence="2">
    <location>
        <begin position="32"/>
        <end position="119"/>
    </location>
</feature>
<feature type="compositionally biased region" description="Pro residues" evidence="1">
    <location>
        <begin position="1"/>
        <end position="10"/>
    </location>
</feature>
<dbReference type="GO" id="GO:0016791">
    <property type="term" value="F:phosphatase activity"/>
    <property type="evidence" value="ECO:0007669"/>
    <property type="project" value="TreeGrafter"/>
</dbReference>
<feature type="region of interest" description="Disordered" evidence="1">
    <location>
        <begin position="1"/>
        <end position="24"/>
    </location>
</feature>